<reference evidence="1" key="1">
    <citation type="journal article" date="2018" name="Nat. Genet.">
        <title>Extensive intraspecific gene order and gene structural variations between Mo17 and other maize genomes.</title>
        <authorList>
            <person name="Sun S."/>
            <person name="Zhou Y."/>
            <person name="Chen J."/>
            <person name="Shi J."/>
            <person name="Zhao H."/>
            <person name="Zhao H."/>
            <person name="Song W."/>
            <person name="Zhang M."/>
            <person name="Cui Y."/>
            <person name="Dong X."/>
            <person name="Liu H."/>
            <person name="Ma X."/>
            <person name="Jiao Y."/>
            <person name="Wang B."/>
            <person name="Wei X."/>
            <person name="Stein J.C."/>
            <person name="Glaubitz J.C."/>
            <person name="Lu F."/>
            <person name="Yu G."/>
            <person name="Liang C."/>
            <person name="Fengler K."/>
            <person name="Li B."/>
            <person name="Rafalski A."/>
            <person name="Schnable P.S."/>
            <person name="Ware D.H."/>
            <person name="Buckler E.S."/>
            <person name="Lai J."/>
        </authorList>
    </citation>
    <scope>NUCLEOTIDE SEQUENCE [LARGE SCALE GENOMIC DNA]</scope>
    <source>
        <tissue evidence="1">Seedling</tissue>
    </source>
</reference>
<sequence length="47" mass="5469">MEIFQFARERAPIYRHGLGLGFFSGPNGLEWAWPKTLNRAALIYFPE</sequence>
<evidence type="ECO:0000313" key="1">
    <source>
        <dbReference type="EMBL" id="PWZ30770.1"/>
    </source>
</evidence>
<dbReference type="Proteomes" id="UP000251960">
    <property type="component" value="Chromosome 3"/>
</dbReference>
<organism evidence="1">
    <name type="scientific">Zea mays</name>
    <name type="common">Maize</name>
    <dbReference type="NCBI Taxonomy" id="4577"/>
    <lineage>
        <taxon>Eukaryota</taxon>
        <taxon>Viridiplantae</taxon>
        <taxon>Streptophyta</taxon>
        <taxon>Embryophyta</taxon>
        <taxon>Tracheophyta</taxon>
        <taxon>Spermatophyta</taxon>
        <taxon>Magnoliopsida</taxon>
        <taxon>Liliopsida</taxon>
        <taxon>Poales</taxon>
        <taxon>Poaceae</taxon>
        <taxon>PACMAD clade</taxon>
        <taxon>Panicoideae</taxon>
        <taxon>Andropogonodae</taxon>
        <taxon>Andropogoneae</taxon>
        <taxon>Tripsacinae</taxon>
        <taxon>Zea</taxon>
    </lineage>
</organism>
<comment type="caution">
    <text evidence="1">The sequence shown here is derived from an EMBL/GenBank/DDBJ whole genome shotgun (WGS) entry which is preliminary data.</text>
</comment>
<name>A0A3L6FCR8_MAIZE</name>
<dbReference type="AlphaFoldDB" id="A0A3L6FCR8"/>
<gene>
    <name evidence="1" type="ORF">Zm00014a_019135</name>
</gene>
<protein>
    <submittedName>
        <fullName evidence="1">Uncharacterized protein</fullName>
    </submittedName>
</protein>
<proteinExistence type="predicted"/>
<dbReference type="EMBL" id="NCVQ01000004">
    <property type="protein sequence ID" value="PWZ30770.1"/>
    <property type="molecule type" value="Genomic_DNA"/>
</dbReference>
<accession>A0A3L6FCR8</accession>